<dbReference type="EMBL" id="JBHLUU010000097">
    <property type="protein sequence ID" value="MFC0476257.1"/>
    <property type="molecule type" value="Genomic_DNA"/>
</dbReference>
<reference evidence="2 3" key="1">
    <citation type="submission" date="2024-09" db="EMBL/GenBank/DDBJ databases">
        <authorList>
            <person name="Sun Q."/>
            <person name="Mori K."/>
        </authorList>
    </citation>
    <scope>NUCLEOTIDE SEQUENCE [LARGE SCALE GENOMIC DNA]</scope>
    <source>
        <strain evidence="2 3">CGMCC 1.9126</strain>
    </source>
</reference>
<dbReference type="Proteomes" id="UP001589738">
    <property type="component" value="Unassembled WGS sequence"/>
</dbReference>
<evidence type="ECO:0000313" key="3">
    <source>
        <dbReference type="Proteomes" id="UP001589738"/>
    </source>
</evidence>
<gene>
    <name evidence="2" type="ORF">ACFFHF_13540</name>
</gene>
<accession>A0ABV6KSF0</accession>
<sequence>MALMGEVWKDNDGYEGLQQVSSRGRVKRLDRYKESFKFVSITVDSMS</sequence>
<keyword evidence="3" id="KW-1185">Reference proteome</keyword>
<proteinExistence type="predicted"/>
<comment type="caution">
    <text evidence="2">The sequence shown here is derived from an EMBL/GenBank/DDBJ whole genome shotgun (WGS) entry which is preliminary data.</text>
</comment>
<dbReference type="RefSeq" id="WP_377058385.1">
    <property type="nucleotide sequence ID" value="NZ_JBHLUU010000097.1"/>
</dbReference>
<evidence type="ECO:0000259" key="1">
    <source>
        <dbReference type="Pfam" id="PF07463"/>
    </source>
</evidence>
<evidence type="ECO:0000313" key="2">
    <source>
        <dbReference type="EMBL" id="MFC0476257.1"/>
    </source>
</evidence>
<dbReference type="InterPro" id="IPR010902">
    <property type="entry name" value="NUMOD4"/>
</dbReference>
<name>A0ABV6KSF0_9BACI</name>
<protein>
    <submittedName>
        <fullName evidence="2">NUMOD4 domain-containing protein</fullName>
    </submittedName>
</protein>
<feature type="domain" description="NUMOD4" evidence="1">
    <location>
        <begin position="6"/>
        <end position="34"/>
    </location>
</feature>
<organism evidence="2 3">
    <name type="scientific">Robertmurraya beringensis</name>
    <dbReference type="NCBI Taxonomy" id="641660"/>
    <lineage>
        <taxon>Bacteria</taxon>
        <taxon>Bacillati</taxon>
        <taxon>Bacillota</taxon>
        <taxon>Bacilli</taxon>
        <taxon>Bacillales</taxon>
        <taxon>Bacillaceae</taxon>
        <taxon>Robertmurraya</taxon>
    </lineage>
</organism>
<dbReference type="Pfam" id="PF07463">
    <property type="entry name" value="NUMOD4"/>
    <property type="match status" value="1"/>
</dbReference>